<comment type="caution">
    <text evidence="1">The sequence shown here is derived from an EMBL/GenBank/DDBJ whole genome shotgun (WGS) entry which is preliminary data.</text>
</comment>
<evidence type="ECO:0000313" key="2">
    <source>
        <dbReference type="Proteomes" id="UP001597399"/>
    </source>
</evidence>
<gene>
    <name evidence="1" type="ORF">ACFSUE_08930</name>
</gene>
<organism evidence="1 2">
    <name type="scientific">Sporolactobacillus shoreicorticis</name>
    <dbReference type="NCBI Taxonomy" id="1923877"/>
    <lineage>
        <taxon>Bacteria</taxon>
        <taxon>Bacillati</taxon>
        <taxon>Bacillota</taxon>
        <taxon>Bacilli</taxon>
        <taxon>Bacillales</taxon>
        <taxon>Sporolactobacillaceae</taxon>
        <taxon>Sporolactobacillus</taxon>
    </lineage>
</organism>
<evidence type="ECO:0008006" key="3">
    <source>
        <dbReference type="Google" id="ProtNLM"/>
    </source>
</evidence>
<name>A0ABW5S2X8_9BACL</name>
<proteinExistence type="predicted"/>
<protein>
    <recommendedName>
        <fullName evidence="3">Haem-binding uptake Tiki superfamily ChaN domain-containing protein</fullName>
    </recommendedName>
</protein>
<reference evidence="2" key="1">
    <citation type="journal article" date="2019" name="Int. J. Syst. Evol. Microbiol.">
        <title>The Global Catalogue of Microorganisms (GCM) 10K type strain sequencing project: providing services to taxonomists for standard genome sequencing and annotation.</title>
        <authorList>
            <consortium name="The Broad Institute Genomics Platform"/>
            <consortium name="The Broad Institute Genome Sequencing Center for Infectious Disease"/>
            <person name="Wu L."/>
            <person name="Ma J."/>
        </authorList>
    </citation>
    <scope>NUCLEOTIDE SEQUENCE [LARGE SCALE GENOMIC DNA]</scope>
    <source>
        <strain evidence="2">TISTR 2466</strain>
    </source>
</reference>
<dbReference type="RefSeq" id="WP_253064789.1">
    <property type="nucleotide sequence ID" value="NZ_JAMXWM010000032.1"/>
</dbReference>
<dbReference type="Proteomes" id="UP001597399">
    <property type="component" value="Unassembled WGS sequence"/>
</dbReference>
<keyword evidence="2" id="KW-1185">Reference proteome</keyword>
<sequence>MDNQYQSGKTDEKRDDMLFKNINKQLAELKDGARVLVVCGAGHFYEQASRFSRAGFKDQKMEHKSAYFDNSGKTFDYPDRVESVWKQRAYFYAYTYPKIIEQDDTLNDDIKAEFINGDHDAFYKQQLKYCDLFSKNKLFE</sequence>
<evidence type="ECO:0000313" key="1">
    <source>
        <dbReference type="EMBL" id="MFD2693743.1"/>
    </source>
</evidence>
<accession>A0ABW5S2X8</accession>
<dbReference type="EMBL" id="JBHUMQ010000019">
    <property type="protein sequence ID" value="MFD2693743.1"/>
    <property type="molecule type" value="Genomic_DNA"/>
</dbReference>